<keyword evidence="2" id="KW-1185">Reference proteome</keyword>
<evidence type="ECO:0000313" key="2">
    <source>
        <dbReference type="Proteomes" id="UP000271889"/>
    </source>
</evidence>
<protein>
    <submittedName>
        <fullName evidence="1">Uncharacterized protein</fullName>
    </submittedName>
</protein>
<accession>A0A3P6R7U8</accession>
<proteinExistence type="predicted"/>
<name>A0A3P6R7U8_CYLGO</name>
<dbReference type="AlphaFoldDB" id="A0A3P6R7U8"/>
<organism evidence="1 2">
    <name type="scientific">Cylicostephanus goldi</name>
    <name type="common">Nematode worm</name>
    <dbReference type="NCBI Taxonomy" id="71465"/>
    <lineage>
        <taxon>Eukaryota</taxon>
        <taxon>Metazoa</taxon>
        <taxon>Ecdysozoa</taxon>
        <taxon>Nematoda</taxon>
        <taxon>Chromadorea</taxon>
        <taxon>Rhabditida</taxon>
        <taxon>Rhabditina</taxon>
        <taxon>Rhabditomorpha</taxon>
        <taxon>Strongyloidea</taxon>
        <taxon>Strongylidae</taxon>
        <taxon>Cylicostephanus</taxon>
    </lineage>
</organism>
<evidence type="ECO:0000313" key="1">
    <source>
        <dbReference type="EMBL" id="VDK59082.1"/>
    </source>
</evidence>
<dbReference type="Proteomes" id="UP000271889">
    <property type="component" value="Unassembled WGS sequence"/>
</dbReference>
<dbReference type="EMBL" id="UYRV01012669">
    <property type="protein sequence ID" value="VDK59082.1"/>
    <property type="molecule type" value="Genomic_DNA"/>
</dbReference>
<sequence>MLRITLYGKKNDRNNGDVSVANTVIYDLIVACDLQYVTRSLTVSYCSGLLSFLSDTSTVTQLLSTTVTTAGYQHTRQLISTQVVSDTGVIRAPKKNMGNVSSTNDEK</sequence>
<reference evidence="1 2" key="1">
    <citation type="submission" date="2018-11" db="EMBL/GenBank/DDBJ databases">
        <authorList>
            <consortium name="Pathogen Informatics"/>
        </authorList>
    </citation>
    <scope>NUCLEOTIDE SEQUENCE [LARGE SCALE GENOMIC DNA]</scope>
</reference>
<gene>
    <name evidence="1" type="ORF">CGOC_LOCUS4535</name>
</gene>